<evidence type="ECO:0000256" key="2">
    <source>
        <dbReference type="ARBA" id="ARBA00023242"/>
    </source>
</evidence>
<evidence type="ECO:0000256" key="1">
    <source>
        <dbReference type="ARBA" id="ARBA00004123"/>
    </source>
</evidence>
<dbReference type="InterPro" id="IPR050358">
    <property type="entry name" value="RSE1/DDB1/CFT1"/>
</dbReference>
<dbReference type="PANTHER" id="PTHR10644">
    <property type="entry name" value="DNA REPAIR/RNA PROCESSING CPSF FAMILY"/>
    <property type="match status" value="1"/>
</dbReference>
<dbReference type="KEGG" id="dpte:113792892"/>
<gene>
    <name evidence="8" type="primary">LOC113792892</name>
</gene>
<dbReference type="OMA" id="PMTKFKL"/>
<dbReference type="InParanoid" id="A0A6P6Y051"/>
<feature type="domain" description="RSE1/DDB1/CPSF1 C-terminal" evidence="4">
    <location>
        <begin position="1143"/>
        <end position="1479"/>
    </location>
</feature>
<evidence type="ECO:0000259" key="5">
    <source>
        <dbReference type="Pfam" id="PF10433"/>
    </source>
</evidence>
<evidence type="ECO:0000313" key="7">
    <source>
        <dbReference type="Proteomes" id="UP000515146"/>
    </source>
</evidence>
<dbReference type="InterPro" id="IPR018846">
    <property type="entry name" value="Beta-prop_RSE1/DDB1/CPSF1_1st"/>
</dbReference>
<dbReference type="GO" id="GO:0003676">
    <property type="term" value="F:nucleic acid binding"/>
    <property type="evidence" value="ECO:0007669"/>
    <property type="project" value="InterPro"/>
</dbReference>
<dbReference type="Proteomes" id="UP000515146">
    <property type="component" value="Unplaced"/>
</dbReference>
<dbReference type="FunCoup" id="A0A6P6Y051">
    <property type="interactions" value="1776"/>
</dbReference>
<dbReference type="InterPro" id="IPR015943">
    <property type="entry name" value="WD40/YVTN_repeat-like_dom_sf"/>
</dbReference>
<organism evidence="7 8">
    <name type="scientific">Dermatophagoides pteronyssinus</name>
    <name type="common">European house dust mite</name>
    <dbReference type="NCBI Taxonomy" id="6956"/>
    <lineage>
        <taxon>Eukaryota</taxon>
        <taxon>Metazoa</taxon>
        <taxon>Ecdysozoa</taxon>
        <taxon>Arthropoda</taxon>
        <taxon>Chelicerata</taxon>
        <taxon>Arachnida</taxon>
        <taxon>Acari</taxon>
        <taxon>Acariformes</taxon>
        <taxon>Sarcoptiformes</taxon>
        <taxon>Astigmata</taxon>
        <taxon>Psoroptidia</taxon>
        <taxon>Analgoidea</taxon>
        <taxon>Pyroglyphidae</taxon>
        <taxon>Dermatophagoidinae</taxon>
        <taxon>Dermatophagoides</taxon>
    </lineage>
</organism>
<dbReference type="Pfam" id="PF00400">
    <property type="entry name" value="WD40"/>
    <property type="match status" value="2"/>
</dbReference>
<dbReference type="InterPro" id="IPR036322">
    <property type="entry name" value="WD40_repeat_dom_sf"/>
</dbReference>
<feature type="domain" description="RSE1/DDB1/CPSF1 first beta-propeller" evidence="5">
    <location>
        <begin position="71"/>
        <end position="430"/>
    </location>
</feature>
<dbReference type="Pfam" id="PF03178">
    <property type="entry name" value="CPSF_A"/>
    <property type="match status" value="1"/>
</dbReference>
<comment type="subcellular location">
    <subcellularLocation>
        <location evidence="1">Nucleus</location>
    </subcellularLocation>
</comment>
<dbReference type="PROSITE" id="PS50294">
    <property type="entry name" value="WD_REPEATS_REGION"/>
    <property type="match status" value="1"/>
</dbReference>
<dbReference type="InterPro" id="IPR004871">
    <property type="entry name" value="RSE1/DDB1/CPSF1_C"/>
</dbReference>
<keyword evidence="3" id="KW-0853">WD repeat</keyword>
<keyword evidence="2" id="KW-0539">Nucleus</keyword>
<evidence type="ECO:0000256" key="3">
    <source>
        <dbReference type="PROSITE-ProRule" id="PRU00221"/>
    </source>
</evidence>
<dbReference type="Pfam" id="PF23726">
    <property type="entry name" value="Beta-prop_RSE1_2nd"/>
    <property type="match status" value="1"/>
</dbReference>
<dbReference type="FunFam" id="2.130.10.10:FF:000100">
    <property type="entry name" value="Cleavage and polyadenylation specificity factor subunit 1"/>
    <property type="match status" value="1"/>
</dbReference>
<keyword evidence="7" id="KW-1185">Reference proteome</keyword>
<feature type="domain" description="RSE1/DDB1/CPSF1 second beta-propeller" evidence="6">
    <location>
        <begin position="601"/>
        <end position="1071"/>
    </location>
</feature>
<reference evidence="8" key="1">
    <citation type="submission" date="2025-08" db="UniProtKB">
        <authorList>
            <consortium name="RefSeq"/>
        </authorList>
    </citation>
    <scope>IDENTIFICATION</scope>
    <source>
        <strain evidence="8">Airmid</strain>
    </source>
</reference>
<dbReference type="Gene3D" id="2.130.10.10">
    <property type="entry name" value="YVTN repeat-like/Quinoprotein amine dehydrogenase"/>
    <property type="match status" value="3"/>
</dbReference>
<evidence type="ECO:0000259" key="6">
    <source>
        <dbReference type="Pfam" id="PF23726"/>
    </source>
</evidence>
<feature type="repeat" description="WD" evidence="3">
    <location>
        <begin position="1757"/>
        <end position="1789"/>
    </location>
</feature>
<proteinExistence type="predicted"/>
<evidence type="ECO:0000313" key="8">
    <source>
        <dbReference type="RefSeq" id="XP_027198650.1"/>
    </source>
</evidence>
<name>A0A6P6Y051_DERPT</name>
<dbReference type="PROSITE" id="PS50082">
    <property type="entry name" value="WD_REPEATS_2"/>
    <property type="match status" value="1"/>
</dbReference>
<sequence length="1843" mass="210297">MYAVCKTIHPSTQVEHSICCHFYNYSEKNLITAGLNQLKVYRLINVQIASKNVNVNDPITRNIHHSEDDDLSDNIKLECLQTFTLNANIESLNSVSFLAANRDCLLLAFNDAKLSVVEYDPNTHDLKTISMHYFEDDDMRSGYTTHVRPPLVRVDPENRCAAMLVYNKNILIIPFRKDVVVEDNQDSLFLSSLNSQNTPSMNQKKLPVLPSYKLILNPEQYGVNITNVLDIQFLHNYYEPTLMILYEPVQTWPGRIAVRQDTVSMITLSLDVHQRVHPHIWSMNNLPFNTFAALPIPKPIGGVLISATNALIHLNQGLPPYGISLNGFNDSNTSFPLKTQDDVIISLDCCQATFISNNKILLSLKNGELYVLKLYNDMTRSVRTFNFIHIASSVIATSIVKCDEGFYFIGSRLSHSLLIQYDEKTDMNNTEISSSTRFTYQNGNSNGNLMIIPEYNENIQSEDEYLYGDDWCNNQQSKRSNLDDRSLEEFLDSNEKHEGNVNEEQSMNSDKEEIENINDENPTQSLLRIHHKSIEQHNLSCSLKLCDIIYNIGPCGNVCIGEPNMALENMASQQDIHVEIVTTSGYFQTGGVSVLQRSIKPQIETSFKLPGCYDCWTAYSSNLYYSDNDAMVHKYLIITQEDSTLVFQIGQEINELDQSGFITQSPTIFAGNIGDNKYILQVCARSVRLLDGTRELQHFPIDIGSPLVHVSTADPYAVIISEKGLIIMLRLKIDLVKSTARLVVLKPDLSTAKSRIVSHCIYKDVSGLFTTQTKITESINSKKSTIVKQKNSAPPLTSTISTLSSATTIDEEDELLYGNSMASFLNNNNDCQNQNDQHMMNDDNEEKYDDDAKITIITKTEPTYWLFIVRENGVLEIYNLPEFKLVYLIKNFPLGLRVLVDSIQTTDHSYQNQTDMLTMPITKEILVCGLGLQNSHPYLFARFDEDFFIYEIFSYYESQVENHLKIRFKKIGSHLQFVKLPKFYENNNVNQNYLYENRSWLRSFTNIGGFSGVFLCGPYPCWFFMTYRGELRTHSMEIDGAISSFAMFNNVNCPNGYLYFNDNEELRFSTLANRYELDSYWPYKHIPINRTVHYVNYHPESKTYAIVTSRLIDITKIVRIGGEEKDYDFIETDSRYIHCKTEQFELQLLSPVNWTIIPGTLVQFDEWEHITSLKTVMLASEGTSSGLKGYIAVSTNYSYGEDVTNRGRIWIFDIIEVVPEPGKPLTKNKIKIVYCKEQKGPVTVICQVCGYLLSAIGQKIYIWQLKESQLIGIAFIDTQIYVHAAISLKNLILVSDVYKSISLLRYQEETRTLSLVSRDHRSLQVYACEYLIDNSQMCFVVSDVNKNIILYAYQPDQLESIGGTRLIRRGDFHLGSFINSFFRIRCRIQSKNIDNRLKQTYLRRHITTFATLDGSIGYLLPVPEKTYRRLLMLQNLLTTNIQHIAGLNPKAFRMVKMRKMDLMNPSKNILDGDLLYKYVHLSLNEKFEIAKKIGTSAKQVWDIGDEGQWTCTSSWKTHAGSVWKVTWAHPEFGQILATCSFDRTAIVWEEMVADNNTSEKNNQSVWIKRHSFVDSRTSVTDVKFAPKHFGLILSTCSLDGIIRIYEAPDVMNITQWSIQYEINCNKACSSISWNPSLFRQNFPMIAVGSDDNNVQGSKILFYEFNDQARDWQQIVDKTFKDVNELVHDIAFAPNVGRSYDLLGAATTKDVKIISIRLIENEKDSTEPFSQTSSVANSINNPPIGSKRRYNIKVVASFDDHGSQVWRVSWNITGTLMASSGDDGAVRLWKANCFEKWQNVGILKADQNTIHPNTITGLRGVNNFTEDRQQDGTSSSATKFVFSQ</sequence>
<dbReference type="GO" id="GO:0005634">
    <property type="term" value="C:nucleus"/>
    <property type="evidence" value="ECO:0007669"/>
    <property type="project" value="UniProtKB-SubCell"/>
</dbReference>
<dbReference type="SMART" id="SM00320">
    <property type="entry name" value="WD40"/>
    <property type="match status" value="5"/>
</dbReference>
<evidence type="ECO:0000259" key="4">
    <source>
        <dbReference type="Pfam" id="PF03178"/>
    </source>
</evidence>
<dbReference type="FunFam" id="2.130.10.10:FF:000118">
    <property type="entry name" value="Cleavage and polyadenylation specificity factor subunit 1"/>
    <property type="match status" value="1"/>
</dbReference>
<accession>A0A6P6Y051</accession>
<dbReference type="RefSeq" id="XP_027198650.1">
    <property type="nucleotide sequence ID" value="XM_027342849.1"/>
</dbReference>
<protein>
    <submittedName>
        <fullName evidence="8">Cleavage and polyadenylation specificity factor subunit 1-like isoform X1</fullName>
    </submittedName>
</protein>
<dbReference type="Pfam" id="PF10433">
    <property type="entry name" value="Beta-prop_RSE1_1st"/>
    <property type="match status" value="1"/>
</dbReference>
<dbReference type="SUPFAM" id="SSF50978">
    <property type="entry name" value="WD40 repeat-like"/>
    <property type="match status" value="1"/>
</dbReference>
<dbReference type="OrthoDB" id="6109at2759"/>
<dbReference type="InterPro" id="IPR001680">
    <property type="entry name" value="WD40_rpt"/>
</dbReference>
<dbReference type="InterPro" id="IPR058543">
    <property type="entry name" value="Beta-prop_RSE1/DDB1/CPSF1_2nd"/>
</dbReference>